<evidence type="ECO:0000313" key="7">
    <source>
        <dbReference type="EMBL" id="GMS96906.1"/>
    </source>
</evidence>
<evidence type="ECO:0000256" key="4">
    <source>
        <dbReference type="ARBA" id="ARBA00022989"/>
    </source>
</evidence>
<comment type="caution">
    <text evidence="6">Lacks conserved residue(s) required for the propagation of feature annotation.</text>
</comment>
<evidence type="ECO:0000256" key="3">
    <source>
        <dbReference type="ARBA" id="ARBA00022692"/>
    </source>
</evidence>
<evidence type="ECO:0000256" key="6">
    <source>
        <dbReference type="RuleBase" id="RU280813"/>
    </source>
</evidence>
<proteinExistence type="inferred from homology"/>
<evidence type="ECO:0000313" key="8">
    <source>
        <dbReference type="Proteomes" id="UP001432027"/>
    </source>
</evidence>
<dbReference type="PANTHER" id="PTHR31748:SF1">
    <property type="entry name" value="SERPENTINE RECEPTOR, CLASS V"/>
    <property type="match status" value="1"/>
</dbReference>
<feature type="transmembrane region" description="Helical" evidence="6">
    <location>
        <begin position="60"/>
        <end position="84"/>
    </location>
</feature>
<dbReference type="Proteomes" id="UP001432027">
    <property type="component" value="Unassembled WGS sequence"/>
</dbReference>
<keyword evidence="3 6" id="KW-0812">Transmembrane</keyword>
<name>A0AAV5TRE6_9BILA</name>
<protein>
    <recommendedName>
        <fullName evidence="6">Serpentine receptor class gamma</fullName>
    </recommendedName>
</protein>
<comment type="similarity">
    <text evidence="2 6">Belongs to the nematode receptor-like protein srg family.</text>
</comment>
<organism evidence="7 8">
    <name type="scientific">Pristionchus entomophagus</name>
    <dbReference type="NCBI Taxonomy" id="358040"/>
    <lineage>
        <taxon>Eukaryota</taxon>
        <taxon>Metazoa</taxon>
        <taxon>Ecdysozoa</taxon>
        <taxon>Nematoda</taxon>
        <taxon>Chromadorea</taxon>
        <taxon>Rhabditida</taxon>
        <taxon>Rhabditina</taxon>
        <taxon>Diplogasteromorpha</taxon>
        <taxon>Diplogasteroidea</taxon>
        <taxon>Neodiplogasteridae</taxon>
        <taxon>Pristionchus</taxon>
    </lineage>
</organism>
<dbReference type="InterPro" id="IPR000609">
    <property type="entry name" value="7TM_GPCR_serpentine_rcpt_Srg"/>
</dbReference>
<keyword evidence="5 6" id="KW-0472">Membrane</keyword>
<dbReference type="EMBL" id="BTSX01000004">
    <property type="protein sequence ID" value="GMS96906.1"/>
    <property type="molecule type" value="Genomic_DNA"/>
</dbReference>
<dbReference type="GO" id="GO:0007606">
    <property type="term" value="P:sensory perception of chemical stimulus"/>
    <property type="evidence" value="ECO:0007669"/>
    <property type="project" value="UniProtKB-UniRule"/>
</dbReference>
<gene>
    <name evidence="7" type="ORF">PENTCL1PPCAC_19081</name>
</gene>
<feature type="non-terminal residue" evidence="7">
    <location>
        <position position="182"/>
    </location>
</feature>
<reference evidence="7" key="1">
    <citation type="submission" date="2023-10" db="EMBL/GenBank/DDBJ databases">
        <title>Genome assembly of Pristionchus species.</title>
        <authorList>
            <person name="Yoshida K."/>
            <person name="Sommer R.J."/>
        </authorList>
    </citation>
    <scope>NUCLEOTIDE SEQUENCE</scope>
    <source>
        <strain evidence="7">RS0144</strain>
    </source>
</reference>
<keyword evidence="4 6" id="KW-1133">Transmembrane helix</keyword>
<feature type="transmembrane region" description="Helical" evidence="6">
    <location>
        <begin position="105"/>
        <end position="125"/>
    </location>
</feature>
<keyword evidence="8" id="KW-1185">Reference proteome</keyword>
<dbReference type="Pfam" id="PF02118">
    <property type="entry name" value="Srg"/>
    <property type="match status" value="1"/>
</dbReference>
<accession>A0AAV5TRE6</accession>
<evidence type="ECO:0000256" key="2">
    <source>
        <dbReference type="ARBA" id="ARBA00005692"/>
    </source>
</evidence>
<comment type="subcellular location">
    <subcellularLocation>
        <location evidence="1">Membrane</location>
        <topology evidence="1">Multi-pass membrane protein</topology>
    </subcellularLocation>
</comment>
<comment type="caution">
    <text evidence="7">The sequence shown here is derived from an EMBL/GenBank/DDBJ whole genome shotgun (WGS) entry which is preliminary data.</text>
</comment>
<evidence type="ECO:0000256" key="5">
    <source>
        <dbReference type="ARBA" id="ARBA00023136"/>
    </source>
</evidence>
<dbReference type="GO" id="GO:0004888">
    <property type="term" value="F:transmembrane signaling receptor activity"/>
    <property type="evidence" value="ECO:0007669"/>
    <property type="project" value="InterPro"/>
</dbReference>
<dbReference type="PANTHER" id="PTHR31748">
    <property type="entry name" value="SERPENTINE RECEPTOR, CLASS V"/>
    <property type="match status" value="1"/>
</dbReference>
<evidence type="ECO:0000256" key="1">
    <source>
        <dbReference type="ARBA" id="ARBA00004141"/>
    </source>
</evidence>
<dbReference type="AlphaFoldDB" id="A0AAV5TRE6"/>
<feature type="transmembrane region" description="Helical" evidence="6">
    <location>
        <begin position="24"/>
        <end position="48"/>
    </location>
</feature>
<dbReference type="GO" id="GO:0016020">
    <property type="term" value="C:membrane"/>
    <property type="evidence" value="ECO:0007669"/>
    <property type="project" value="UniProtKB-SubCell"/>
</dbReference>
<feature type="transmembrane region" description="Helical" evidence="6">
    <location>
        <begin position="153"/>
        <end position="177"/>
    </location>
</feature>
<sequence>MSVTIIDRSSTGEYENIINIVTGLIYDFSVFFLAIVTPLTALMLVVLLKNRAYSRNPFFAIYKLTIFCLSFTRIGQGFTNVFICANRMSAILLPFMHEKIWNNSFVLPLCFCFQSLFGCIVGWRACSFDFHWLRYPQGQMFVMLDTNSGLPNFWRSIFIPVAVVLIALIALYICAFFKFRIR</sequence>